<protein>
    <submittedName>
        <fullName evidence="2">Uncharacterized protein</fullName>
    </submittedName>
</protein>
<dbReference type="Gene3D" id="3.90.1150.10">
    <property type="entry name" value="Aspartate Aminotransferase, domain 1"/>
    <property type="match status" value="1"/>
</dbReference>
<accession>A0A915IWQ6</accession>
<dbReference type="InterPro" id="IPR015422">
    <property type="entry name" value="PyrdxlP-dep_Trfase_small"/>
</dbReference>
<evidence type="ECO:0000313" key="1">
    <source>
        <dbReference type="Proteomes" id="UP000887565"/>
    </source>
</evidence>
<proteinExistence type="predicted"/>
<evidence type="ECO:0000313" key="2">
    <source>
        <dbReference type="WBParaSite" id="nRc.2.0.1.t18257-RA"/>
    </source>
</evidence>
<organism evidence="1 2">
    <name type="scientific">Romanomermis culicivorax</name>
    <name type="common">Nematode worm</name>
    <dbReference type="NCBI Taxonomy" id="13658"/>
    <lineage>
        <taxon>Eukaryota</taxon>
        <taxon>Metazoa</taxon>
        <taxon>Ecdysozoa</taxon>
        <taxon>Nematoda</taxon>
        <taxon>Enoplea</taxon>
        <taxon>Dorylaimia</taxon>
        <taxon>Mermithida</taxon>
        <taxon>Mermithoidea</taxon>
        <taxon>Mermithidae</taxon>
        <taxon>Romanomermis</taxon>
    </lineage>
</organism>
<dbReference type="WBParaSite" id="nRc.2.0.1.t18257-RA">
    <property type="protein sequence ID" value="nRc.2.0.1.t18257-RA"/>
    <property type="gene ID" value="nRc.2.0.1.g18257"/>
</dbReference>
<dbReference type="AlphaFoldDB" id="A0A915IWQ6"/>
<dbReference type="Proteomes" id="UP000887565">
    <property type="component" value="Unplaced"/>
</dbReference>
<reference evidence="2" key="1">
    <citation type="submission" date="2022-11" db="UniProtKB">
        <authorList>
            <consortium name="WormBaseParasite"/>
        </authorList>
    </citation>
    <scope>IDENTIFICATION</scope>
</reference>
<name>A0A915IWQ6_ROMCU</name>
<keyword evidence="1" id="KW-1185">Reference proteome</keyword>
<sequence length="122" mass="13256">MSRLLARVGHALTNNNSNRKFAYLLFKNTSKIDGCRLKIIISWQKRNFSSSTAWKMMLSGENAALGVVNGGGCGGDKNSGRGGGRCGTLTMENLNPNILNVEYAVRGPLVIRAGEIEKELKQ</sequence>